<name>A0A1N6YV22_9FLAO</name>
<feature type="signal peptide" evidence="1">
    <location>
        <begin position="1"/>
        <end position="21"/>
    </location>
</feature>
<dbReference type="Proteomes" id="UP000186953">
    <property type="component" value="Unassembled WGS sequence"/>
</dbReference>
<reference evidence="3" key="1">
    <citation type="submission" date="2017-01" db="EMBL/GenBank/DDBJ databases">
        <authorList>
            <person name="Varghese N."/>
            <person name="Submissions S."/>
        </authorList>
    </citation>
    <scope>NUCLEOTIDE SEQUENCE [LARGE SCALE GENOMIC DNA]</scope>
    <source>
        <strain evidence="3">DSM 15366</strain>
    </source>
</reference>
<evidence type="ECO:0000313" key="2">
    <source>
        <dbReference type="EMBL" id="SIR18417.1"/>
    </source>
</evidence>
<sequence>MKKYKKFILLIIGLLFFFVQQCSNTNLLPSFVCKKSEYKYLSEKVNSKNFVIDKISDKTYLYVTYDSINNYFIVNDGYNKMKLSAEGNLLINIPHPSGELPYKTHYVFTDSTICDFSKNELEIETFFKKINPATEKLETKWISIFEEYYYNASTVIYSNNDLIYFKINEGWVSLHISDNHYLEGDNITERTFENYPAKFSKLIFLKDQKSNTYSDWMSHSGSSIDKKYPNVELENFNYPEKELNYLNNKIEKISFEKTVLSETYRYTPIIAQFQGIGYYKLKKENEYIRFKEKALKYPFKFFKSDSYLNHYTIPEKFNTKTKLSFIRYSFPTNQNESKSQGLYIIKRK</sequence>
<dbReference type="AlphaFoldDB" id="A0A1N6YV22"/>
<accession>A0A1N6YV22</accession>
<evidence type="ECO:0008006" key="4">
    <source>
        <dbReference type="Google" id="ProtNLM"/>
    </source>
</evidence>
<feature type="chain" id="PRO_5012636524" description="DKNYY family protein" evidence="1">
    <location>
        <begin position="22"/>
        <end position="348"/>
    </location>
</feature>
<dbReference type="EMBL" id="FTMA01000007">
    <property type="protein sequence ID" value="SIR18417.1"/>
    <property type="molecule type" value="Genomic_DNA"/>
</dbReference>
<dbReference type="RefSeq" id="WP_076550089.1">
    <property type="nucleotide sequence ID" value="NZ_FTMA01000007.1"/>
</dbReference>
<evidence type="ECO:0000313" key="3">
    <source>
        <dbReference type="Proteomes" id="UP000186953"/>
    </source>
</evidence>
<dbReference type="OrthoDB" id="12787at252356"/>
<protein>
    <recommendedName>
        <fullName evidence="4">DKNYY family protein</fullName>
    </recommendedName>
</protein>
<keyword evidence="3" id="KW-1185">Reference proteome</keyword>
<evidence type="ECO:0000256" key="1">
    <source>
        <dbReference type="SAM" id="SignalP"/>
    </source>
</evidence>
<proteinExistence type="predicted"/>
<gene>
    <name evidence="2" type="ORF">SAMN05421797_107158</name>
</gene>
<keyword evidence="1" id="KW-0732">Signal</keyword>
<organism evidence="2 3">
    <name type="scientific">Maribacter ulvicola</name>
    <dbReference type="NCBI Taxonomy" id="228959"/>
    <lineage>
        <taxon>Bacteria</taxon>
        <taxon>Pseudomonadati</taxon>
        <taxon>Bacteroidota</taxon>
        <taxon>Flavobacteriia</taxon>
        <taxon>Flavobacteriales</taxon>
        <taxon>Flavobacteriaceae</taxon>
        <taxon>Maribacter</taxon>
    </lineage>
</organism>